<evidence type="ECO:0000313" key="1">
    <source>
        <dbReference type="EMBL" id="NDV77070.1"/>
    </source>
</evidence>
<proteinExistence type="predicted"/>
<dbReference type="RefSeq" id="WP_163126152.1">
    <property type="nucleotide sequence ID" value="NZ_JAAEAM010000063.1"/>
</dbReference>
<dbReference type="InterPro" id="IPR010633">
    <property type="entry name" value="Phage_lambda_GpZ"/>
</dbReference>
<name>A0A6B2MNK9_9BURK</name>
<sequence length="192" mass="21079">MLKLDVRADVKGVTTSLNRYIGEQQKAVVRALNKTATQARTAAAVEVRAAGYNIKSSAVKNSFSIQRATRSNLVVVLKATGRPVALINYGARQGKNGVSVQVKTGRTVLRHAFIATMPNGHRGVFERTGKQHKKVVRNGKVRRSGLPIKELFGPSIPQSLANESVQKALMKKIREKFPQILRHELAFVASKK</sequence>
<dbReference type="AlphaFoldDB" id="A0A6B2MNK9"/>
<reference evidence="1" key="1">
    <citation type="submission" date="2019-11" db="EMBL/GenBank/DDBJ databases">
        <title>Burkholderia cenocepacia CF.</title>
        <authorList>
            <person name="Vianna E.F."/>
            <person name="Marques E.A."/>
            <person name="Albano R.M."/>
            <person name="Leao R.S."/>
        </authorList>
    </citation>
    <scope>NUCLEOTIDE SEQUENCE</scope>
    <source>
        <strain evidence="1">MS-2140</strain>
    </source>
</reference>
<gene>
    <name evidence="1" type="ORF">GFJ35_34225</name>
</gene>
<dbReference type="EMBL" id="JAAEAM010000063">
    <property type="protein sequence ID" value="NDV77070.1"/>
    <property type="molecule type" value="Genomic_DNA"/>
</dbReference>
<protein>
    <submittedName>
        <fullName evidence="1">Uncharacterized protein</fullName>
    </submittedName>
</protein>
<comment type="caution">
    <text evidence="1">The sequence shown here is derived from an EMBL/GenBank/DDBJ whole genome shotgun (WGS) entry which is preliminary data.</text>
</comment>
<organism evidence="1">
    <name type="scientific">Burkholderia cenocepacia</name>
    <dbReference type="NCBI Taxonomy" id="95486"/>
    <lineage>
        <taxon>Bacteria</taxon>
        <taxon>Pseudomonadati</taxon>
        <taxon>Pseudomonadota</taxon>
        <taxon>Betaproteobacteria</taxon>
        <taxon>Burkholderiales</taxon>
        <taxon>Burkholderiaceae</taxon>
        <taxon>Burkholderia</taxon>
        <taxon>Burkholderia cepacia complex</taxon>
    </lineage>
</organism>
<dbReference type="Pfam" id="PF06763">
    <property type="entry name" value="Minor_tail_Z"/>
    <property type="match status" value="1"/>
</dbReference>
<accession>A0A6B2MNK9</accession>